<accession>A0A8S9NS27</accession>
<dbReference type="Gene3D" id="3.40.50.720">
    <property type="entry name" value="NAD(P)-binding Rossmann-like Domain"/>
    <property type="match status" value="1"/>
</dbReference>
<protein>
    <submittedName>
        <fullName evidence="2">Uncharacterized protein</fullName>
    </submittedName>
</protein>
<gene>
    <name evidence="2" type="ORF">F2Q69_00010060</name>
</gene>
<evidence type="ECO:0000256" key="1">
    <source>
        <dbReference type="SAM" id="Phobius"/>
    </source>
</evidence>
<keyword evidence="1" id="KW-0472">Membrane</keyword>
<keyword evidence="1" id="KW-1133">Transmembrane helix</keyword>
<feature type="transmembrane region" description="Helical" evidence="1">
    <location>
        <begin position="79"/>
        <end position="99"/>
    </location>
</feature>
<dbReference type="AlphaFoldDB" id="A0A8S9NS27"/>
<proteinExistence type="predicted"/>
<evidence type="ECO:0000313" key="3">
    <source>
        <dbReference type="Proteomes" id="UP000712600"/>
    </source>
</evidence>
<name>A0A8S9NS27_BRACR</name>
<sequence length="238" mass="27319">MRPGGSRLSFCVEYYWPGSDFERLCNDIMKTFSCDSQEQFIEEKKTVVIIYFLNFKIGFITFLWVVSSNTTKAGAEMLVMAYGVSYGLPAITCTAKMLLKPLRMFFTKEEDKPNFTGSFYSKPCADAHLIIPNQPEKLHHITKISHHNKVVNIPNSMTILGKLLEKHKGHNEILEMYKSHIEPGFKWSNFTVEEQAKVIVAPRSNNEMDGSKLSKEFPDMLTITEALIKYVFEPNKRT</sequence>
<keyword evidence="1" id="KW-0812">Transmembrane</keyword>
<feature type="transmembrane region" description="Helical" evidence="1">
    <location>
        <begin position="47"/>
        <end position="67"/>
    </location>
</feature>
<dbReference type="Proteomes" id="UP000712600">
    <property type="component" value="Unassembled WGS sequence"/>
</dbReference>
<reference evidence="2" key="1">
    <citation type="submission" date="2019-12" db="EMBL/GenBank/DDBJ databases">
        <title>Genome sequencing and annotation of Brassica cretica.</title>
        <authorList>
            <person name="Studholme D.J."/>
            <person name="Sarris P."/>
        </authorList>
    </citation>
    <scope>NUCLEOTIDE SEQUENCE</scope>
    <source>
        <strain evidence="2">PFS-109/04</strain>
        <tissue evidence="2">Leaf</tissue>
    </source>
</reference>
<evidence type="ECO:0000313" key="2">
    <source>
        <dbReference type="EMBL" id="KAF3507694.1"/>
    </source>
</evidence>
<comment type="caution">
    <text evidence="2">The sequence shown here is derived from an EMBL/GenBank/DDBJ whole genome shotgun (WGS) entry which is preliminary data.</text>
</comment>
<dbReference type="EMBL" id="QGKX02001521">
    <property type="protein sequence ID" value="KAF3507694.1"/>
    <property type="molecule type" value="Genomic_DNA"/>
</dbReference>
<organism evidence="2 3">
    <name type="scientific">Brassica cretica</name>
    <name type="common">Mustard</name>
    <dbReference type="NCBI Taxonomy" id="69181"/>
    <lineage>
        <taxon>Eukaryota</taxon>
        <taxon>Viridiplantae</taxon>
        <taxon>Streptophyta</taxon>
        <taxon>Embryophyta</taxon>
        <taxon>Tracheophyta</taxon>
        <taxon>Spermatophyta</taxon>
        <taxon>Magnoliopsida</taxon>
        <taxon>eudicotyledons</taxon>
        <taxon>Gunneridae</taxon>
        <taxon>Pentapetalae</taxon>
        <taxon>rosids</taxon>
        <taxon>malvids</taxon>
        <taxon>Brassicales</taxon>
        <taxon>Brassicaceae</taxon>
        <taxon>Brassiceae</taxon>
        <taxon>Brassica</taxon>
    </lineage>
</organism>